<comment type="similarity">
    <text evidence="1">Belongs to the cytochrome P450 family.</text>
</comment>
<dbReference type="InterPro" id="IPR036396">
    <property type="entry name" value="Cyt_P450_sf"/>
</dbReference>
<dbReference type="EMBL" id="AGCU01008718">
    <property type="status" value="NOT_ANNOTATED_CDS"/>
    <property type="molecule type" value="Genomic_DNA"/>
</dbReference>
<keyword evidence="2" id="KW-0812">Transmembrane</keyword>
<dbReference type="SUPFAM" id="SSF48264">
    <property type="entry name" value="Cytochrome P450"/>
    <property type="match status" value="1"/>
</dbReference>
<dbReference type="GO" id="GO:0016705">
    <property type="term" value="F:oxidoreductase activity, acting on paired donors, with incorporation or reduction of molecular oxygen"/>
    <property type="evidence" value="ECO:0007669"/>
    <property type="project" value="InterPro"/>
</dbReference>
<accession>K7F4U7</accession>
<dbReference type="InterPro" id="IPR050196">
    <property type="entry name" value="Cytochrome_P450_Monoox"/>
</dbReference>
<keyword evidence="2" id="KW-0472">Membrane</keyword>
<dbReference type="HOGENOM" id="CLU_001570_5_6_1"/>
<evidence type="ECO:0000313" key="4">
    <source>
        <dbReference type="Proteomes" id="UP000007267"/>
    </source>
</evidence>
<dbReference type="PANTHER" id="PTHR24291:SF201">
    <property type="entry name" value="CYTOCHROME P450, FAMILY 4, SUBFAMILY B, POLYPEPTIDE 7"/>
    <property type="match status" value="1"/>
</dbReference>
<evidence type="ECO:0008006" key="5">
    <source>
        <dbReference type="Google" id="ProtNLM"/>
    </source>
</evidence>
<dbReference type="GO" id="GO:0004497">
    <property type="term" value="F:monooxygenase activity"/>
    <property type="evidence" value="ECO:0007669"/>
    <property type="project" value="InterPro"/>
</dbReference>
<reference evidence="4" key="1">
    <citation type="submission" date="2011-10" db="EMBL/GenBank/DDBJ databases">
        <authorList>
            <consortium name="Soft-shell Turtle Genome Consortium"/>
        </authorList>
    </citation>
    <scope>NUCLEOTIDE SEQUENCE [LARGE SCALE GENOMIC DNA]</scope>
    <source>
        <strain evidence="4">Daiwa-1</strain>
    </source>
</reference>
<keyword evidence="2" id="KW-1133">Transmembrane helix</keyword>
<reference evidence="3" key="4">
    <citation type="submission" date="2025-09" db="UniProtKB">
        <authorList>
            <consortium name="Ensembl"/>
        </authorList>
    </citation>
    <scope>IDENTIFICATION</scope>
</reference>
<dbReference type="Ensembl" id="ENSPSIT00000003069.1">
    <property type="protein sequence ID" value="ENSPSIP00000003057.1"/>
    <property type="gene ID" value="ENSPSIG00000002951.1"/>
</dbReference>
<evidence type="ECO:0000313" key="3">
    <source>
        <dbReference type="Ensembl" id="ENSPSIP00000003057.1"/>
    </source>
</evidence>
<name>K7F4U7_PELSI</name>
<reference evidence="4" key="2">
    <citation type="journal article" date="2013" name="Nat. Genet.">
        <title>The draft genomes of soft-shell turtle and green sea turtle yield insights into the development and evolution of the turtle-specific body plan.</title>
        <authorList>
            <person name="Wang Z."/>
            <person name="Pascual-Anaya J."/>
            <person name="Zadissa A."/>
            <person name="Li W."/>
            <person name="Niimura Y."/>
            <person name="Huang Z."/>
            <person name="Li C."/>
            <person name="White S."/>
            <person name="Xiong Z."/>
            <person name="Fang D."/>
            <person name="Wang B."/>
            <person name="Ming Y."/>
            <person name="Chen Y."/>
            <person name="Zheng Y."/>
            <person name="Kuraku S."/>
            <person name="Pignatelli M."/>
            <person name="Herrero J."/>
            <person name="Beal K."/>
            <person name="Nozawa M."/>
            <person name="Li Q."/>
            <person name="Wang J."/>
            <person name="Zhang H."/>
            <person name="Yu L."/>
            <person name="Shigenobu S."/>
            <person name="Wang J."/>
            <person name="Liu J."/>
            <person name="Flicek P."/>
            <person name="Searle S."/>
            <person name="Wang J."/>
            <person name="Kuratani S."/>
            <person name="Yin Y."/>
            <person name="Aken B."/>
            <person name="Zhang G."/>
            <person name="Irie N."/>
        </authorList>
    </citation>
    <scope>NUCLEOTIDE SEQUENCE [LARGE SCALE GENOMIC DNA]</scope>
    <source>
        <strain evidence="4">Daiwa-1</strain>
    </source>
</reference>
<dbReference type="eggNOG" id="KOG0157">
    <property type="taxonomic scope" value="Eukaryota"/>
</dbReference>
<protein>
    <recommendedName>
        <fullName evidence="5">Cytochrome P450 family 4 subfamily B member 1</fullName>
    </recommendedName>
</protein>
<organism evidence="3 4">
    <name type="scientific">Pelodiscus sinensis</name>
    <name type="common">Chinese softshell turtle</name>
    <name type="synonym">Trionyx sinensis</name>
    <dbReference type="NCBI Taxonomy" id="13735"/>
    <lineage>
        <taxon>Eukaryota</taxon>
        <taxon>Metazoa</taxon>
        <taxon>Chordata</taxon>
        <taxon>Craniata</taxon>
        <taxon>Vertebrata</taxon>
        <taxon>Euteleostomi</taxon>
        <taxon>Archelosauria</taxon>
        <taxon>Testudinata</taxon>
        <taxon>Testudines</taxon>
        <taxon>Cryptodira</taxon>
        <taxon>Trionychia</taxon>
        <taxon>Trionychidae</taxon>
        <taxon>Pelodiscus</taxon>
    </lineage>
</organism>
<sequence>MTFVVLKLVTDVWLWLHKDVSRIFYPPAVLCLTYMVLKVIKLYKWRMELNQALKSFPGPPVHWLFGNVHEFSGRGKDLDKALEWSKKYTRAFPVWFGRFVVFVSLNDADYVKAVCARGEPKDNVVYRYVLPWIGKGLLTLQGQKWHQHRKLLTPGFHYGVLKSYVSLITKSAQVMLVGTSSSIVIPFTLFSD</sequence>
<dbReference type="STRING" id="13735.ENSPSIP00000003057"/>
<dbReference type="Pfam" id="PF00067">
    <property type="entry name" value="p450"/>
    <property type="match status" value="1"/>
</dbReference>
<dbReference type="OMA" id="DRQTHQF"/>
<dbReference type="Gene3D" id="1.10.630.10">
    <property type="entry name" value="Cytochrome P450"/>
    <property type="match status" value="1"/>
</dbReference>
<reference evidence="3" key="3">
    <citation type="submission" date="2025-08" db="UniProtKB">
        <authorList>
            <consortium name="Ensembl"/>
        </authorList>
    </citation>
    <scope>IDENTIFICATION</scope>
</reference>
<evidence type="ECO:0000256" key="2">
    <source>
        <dbReference type="SAM" id="Phobius"/>
    </source>
</evidence>
<dbReference type="InterPro" id="IPR001128">
    <property type="entry name" value="Cyt_P450"/>
</dbReference>
<keyword evidence="4" id="KW-1185">Reference proteome</keyword>
<dbReference type="GeneTree" id="ENSGT00940000161527"/>
<evidence type="ECO:0000256" key="1">
    <source>
        <dbReference type="ARBA" id="ARBA00010617"/>
    </source>
</evidence>
<dbReference type="PANTHER" id="PTHR24291">
    <property type="entry name" value="CYTOCHROME P450 FAMILY 4"/>
    <property type="match status" value="1"/>
</dbReference>
<dbReference type="GO" id="GO:0020037">
    <property type="term" value="F:heme binding"/>
    <property type="evidence" value="ECO:0007669"/>
    <property type="project" value="InterPro"/>
</dbReference>
<dbReference type="GO" id="GO:0005506">
    <property type="term" value="F:iron ion binding"/>
    <property type="evidence" value="ECO:0007669"/>
    <property type="project" value="InterPro"/>
</dbReference>
<dbReference type="AlphaFoldDB" id="K7F4U7"/>
<proteinExistence type="inferred from homology"/>
<feature type="transmembrane region" description="Helical" evidence="2">
    <location>
        <begin position="23"/>
        <end position="40"/>
    </location>
</feature>
<dbReference type="Proteomes" id="UP000007267">
    <property type="component" value="Unassembled WGS sequence"/>
</dbReference>